<evidence type="ECO:0000256" key="1">
    <source>
        <dbReference type="ARBA" id="ARBA00008861"/>
    </source>
</evidence>
<dbReference type="OrthoDB" id="1044435at2759"/>
<protein>
    <recommendedName>
        <fullName evidence="3">Putative gamma-glutamylcyclotransferase</fullName>
    </recommendedName>
</protein>
<dbReference type="EMBL" id="KZ613981">
    <property type="protein sequence ID" value="PMD28894.1"/>
    <property type="molecule type" value="Genomic_DNA"/>
</dbReference>
<keyword evidence="2" id="KW-0808">Transferase</keyword>
<dbReference type="Pfam" id="PF06094">
    <property type="entry name" value="GGACT"/>
    <property type="match status" value="1"/>
</dbReference>
<evidence type="ECO:0000256" key="3">
    <source>
        <dbReference type="ARBA" id="ARBA00030602"/>
    </source>
</evidence>
<evidence type="ECO:0000256" key="2">
    <source>
        <dbReference type="ARBA" id="ARBA00022679"/>
    </source>
</evidence>
<organism evidence="6 7">
    <name type="scientific">Hyaloscypha variabilis (strain UAMH 11265 / GT02V1 / F)</name>
    <name type="common">Meliniomyces variabilis</name>
    <dbReference type="NCBI Taxonomy" id="1149755"/>
    <lineage>
        <taxon>Eukaryota</taxon>
        <taxon>Fungi</taxon>
        <taxon>Dikarya</taxon>
        <taxon>Ascomycota</taxon>
        <taxon>Pezizomycotina</taxon>
        <taxon>Leotiomycetes</taxon>
        <taxon>Helotiales</taxon>
        <taxon>Hyaloscyphaceae</taxon>
        <taxon>Hyaloscypha</taxon>
        <taxon>Hyaloscypha variabilis</taxon>
    </lineage>
</organism>
<dbReference type="InterPro" id="IPR009288">
    <property type="entry name" value="AIG2-like_dom"/>
</dbReference>
<dbReference type="GO" id="GO:0016740">
    <property type="term" value="F:transferase activity"/>
    <property type="evidence" value="ECO:0007669"/>
    <property type="project" value="UniProtKB-KW"/>
</dbReference>
<dbReference type="Gene3D" id="3.10.490.10">
    <property type="entry name" value="Gamma-glutamyl cyclotransferase-like"/>
    <property type="match status" value="1"/>
</dbReference>
<feature type="region of interest" description="Disordered" evidence="4">
    <location>
        <begin position="168"/>
        <end position="203"/>
    </location>
</feature>
<dbReference type="InterPro" id="IPR045038">
    <property type="entry name" value="AIG2-like"/>
</dbReference>
<proteinExistence type="inferred from homology"/>
<dbReference type="PANTHER" id="PTHR31544:SF2">
    <property type="entry name" value="AIG2-LIKE PROTEIN D"/>
    <property type="match status" value="1"/>
</dbReference>
<name>A0A2J6QRJ7_HYAVF</name>
<evidence type="ECO:0000313" key="7">
    <source>
        <dbReference type="Proteomes" id="UP000235786"/>
    </source>
</evidence>
<gene>
    <name evidence="6" type="ORF">L207DRAFT_521304</name>
</gene>
<accession>A0A2J6QRJ7</accession>
<sequence>MGSHKAFFYGTLMAPEVLHRVCYGPGAVSKDPAKAYLASQLSIQPAILHDHSRRRVQYCDYPGVIPEPGHTVRGTYVTGLTDGDIFRLDTFEGSEYERIKVKVELVEQAGKFVEASTYIFTAGEQYLEKKEWSYEEFRRDKMHRWADDSYEYQDVDDAVGHDLADEVEEFEGDPTGGRSVKAEKNGETKKESAEEEEAMKAAV</sequence>
<feature type="domain" description="Gamma-glutamylcyclotransferase AIG2-like" evidence="5">
    <location>
        <begin position="7"/>
        <end position="133"/>
    </location>
</feature>
<dbReference type="PANTHER" id="PTHR31544">
    <property type="entry name" value="AIG2-LIKE PROTEIN D"/>
    <property type="match status" value="1"/>
</dbReference>
<reference evidence="6 7" key="1">
    <citation type="submission" date="2016-04" db="EMBL/GenBank/DDBJ databases">
        <title>A degradative enzymes factory behind the ericoid mycorrhizal symbiosis.</title>
        <authorList>
            <consortium name="DOE Joint Genome Institute"/>
            <person name="Martino E."/>
            <person name="Morin E."/>
            <person name="Grelet G."/>
            <person name="Kuo A."/>
            <person name="Kohler A."/>
            <person name="Daghino S."/>
            <person name="Barry K."/>
            <person name="Choi C."/>
            <person name="Cichocki N."/>
            <person name="Clum A."/>
            <person name="Copeland A."/>
            <person name="Hainaut M."/>
            <person name="Haridas S."/>
            <person name="Labutti K."/>
            <person name="Lindquist E."/>
            <person name="Lipzen A."/>
            <person name="Khouja H.-R."/>
            <person name="Murat C."/>
            <person name="Ohm R."/>
            <person name="Olson A."/>
            <person name="Spatafora J."/>
            <person name="Veneault-Fourrey C."/>
            <person name="Henrissat B."/>
            <person name="Grigoriev I."/>
            <person name="Martin F."/>
            <person name="Perotto S."/>
        </authorList>
    </citation>
    <scope>NUCLEOTIDE SEQUENCE [LARGE SCALE GENOMIC DNA]</scope>
    <source>
        <strain evidence="6 7">F</strain>
    </source>
</reference>
<evidence type="ECO:0000256" key="4">
    <source>
        <dbReference type="SAM" id="MobiDB-lite"/>
    </source>
</evidence>
<evidence type="ECO:0000313" key="6">
    <source>
        <dbReference type="EMBL" id="PMD28894.1"/>
    </source>
</evidence>
<dbReference type="Proteomes" id="UP000235786">
    <property type="component" value="Unassembled WGS sequence"/>
</dbReference>
<feature type="compositionally biased region" description="Basic and acidic residues" evidence="4">
    <location>
        <begin position="180"/>
        <end position="192"/>
    </location>
</feature>
<dbReference type="InterPro" id="IPR036568">
    <property type="entry name" value="GGCT-like_sf"/>
</dbReference>
<keyword evidence="7" id="KW-1185">Reference proteome</keyword>
<dbReference type="AlphaFoldDB" id="A0A2J6QRJ7"/>
<dbReference type="CDD" id="cd06661">
    <property type="entry name" value="GGCT_like"/>
    <property type="match status" value="1"/>
</dbReference>
<comment type="similarity">
    <text evidence="1">Belongs to the gamma-glutamylcyclotransferase family.</text>
</comment>
<dbReference type="SUPFAM" id="SSF110857">
    <property type="entry name" value="Gamma-glutamyl cyclotransferase-like"/>
    <property type="match status" value="1"/>
</dbReference>
<evidence type="ECO:0000259" key="5">
    <source>
        <dbReference type="Pfam" id="PF06094"/>
    </source>
</evidence>
<dbReference type="InterPro" id="IPR013024">
    <property type="entry name" value="GGCT-like"/>
</dbReference>